<evidence type="ECO:0000256" key="1">
    <source>
        <dbReference type="ARBA" id="ARBA00022679"/>
    </source>
</evidence>
<dbReference type="STRING" id="571913.VV02_00680"/>
<keyword evidence="7" id="KW-1185">Reference proteome</keyword>
<dbReference type="InterPro" id="IPR029016">
    <property type="entry name" value="GAF-like_dom_sf"/>
</dbReference>
<evidence type="ECO:0000256" key="3">
    <source>
        <dbReference type="ARBA" id="ARBA00023015"/>
    </source>
</evidence>
<dbReference type="Pfam" id="PF13185">
    <property type="entry name" value="GAF_2"/>
    <property type="match status" value="1"/>
</dbReference>
<dbReference type="Gene3D" id="3.30.450.40">
    <property type="match status" value="1"/>
</dbReference>
<evidence type="ECO:0000259" key="5">
    <source>
        <dbReference type="PROSITE" id="PS50921"/>
    </source>
</evidence>
<dbReference type="InterPro" id="IPR011006">
    <property type="entry name" value="CheY-like_superfamily"/>
</dbReference>
<dbReference type="GO" id="GO:0016301">
    <property type="term" value="F:kinase activity"/>
    <property type="evidence" value="ECO:0007669"/>
    <property type="project" value="UniProtKB-KW"/>
</dbReference>
<dbReference type="PIRSF" id="PIRSF036625">
    <property type="entry name" value="GAF_ANTAR"/>
    <property type="match status" value="1"/>
</dbReference>
<organism evidence="6 7">
    <name type="scientific">Luteipulveratus mongoliensis</name>
    <dbReference type="NCBI Taxonomy" id="571913"/>
    <lineage>
        <taxon>Bacteria</taxon>
        <taxon>Bacillati</taxon>
        <taxon>Actinomycetota</taxon>
        <taxon>Actinomycetes</taxon>
        <taxon>Micrococcales</taxon>
        <taxon>Dermacoccaceae</taxon>
        <taxon>Luteipulveratus</taxon>
    </lineage>
</organism>
<proteinExistence type="predicted"/>
<dbReference type="KEGG" id="lmoi:VV02_00680"/>
<evidence type="ECO:0000256" key="4">
    <source>
        <dbReference type="ARBA" id="ARBA00023163"/>
    </source>
</evidence>
<dbReference type="RefSeq" id="WP_052589261.1">
    <property type="nucleotide sequence ID" value="NZ_CP011112.1"/>
</dbReference>
<dbReference type="SMART" id="SM01012">
    <property type="entry name" value="ANTAR"/>
    <property type="match status" value="1"/>
</dbReference>
<evidence type="ECO:0000313" key="7">
    <source>
        <dbReference type="Proteomes" id="UP000066480"/>
    </source>
</evidence>
<keyword evidence="4" id="KW-0804">Transcription</keyword>
<dbReference type="SMART" id="SM00065">
    <property type="entry name" value="GAF"/>
    <property type="match status" value="1"/>
</dbReference>
<dbReference type="InterPro" id="IPR012074">
    <property type="entry name" value="GAF_ANTAR"/>
</dbReference>
<dbReference type="SUPFAM" id="SSF55781">
    <property type="entry name" value="GAF domain-like"/>
    <property type="match status" value="1"/>
</dbReference>
<reference evidence="6 7" key="1">
    <citation type="submission" date="2015-03" db="EMBL/GenBank/DDBJ databases">
        <title>Luteipulveratus halotolerans sp. nov., a novel actinobacterium (Dermacoccaceae) from Sarawak, Malaysia.</title>
        <authorList>
            <person name="Juboi H."/>
            <person name="Basik A."/>
            <person name="Shamsul S.S."/>
            <person name="Arnold P."/>
            <person name="Schmitt E.K."/>
            <person name="Sanglier J.-J."/>
            <person name="Yeo T."/>
        </authorList>
    </citation>
    <scope>NUCLEOTIDE SEQUENCE [LARGE SCALE GENOMIC DNA]</scope>
    <source>
        <strain evidence="6 7">MN07-A0370</strain>
    </source>
</reference>
<dbReference type="GO" id="GO:0003723">
    <property type="term" value="F:RNA binding"/>
    <property type="evidence" value="ECO:0007669"/>
    <property type="project" value="InterPro"/>
</dbReference>
<dbReference type="EMBL" id="CP011112">
    <property type="protein sequence ID" value="AKU14734.1"/>
    <property type="molecule type" value="Genomic_DNA"/>
</dbReference>
<feature type="domain" description="ANTAR" evidence="5">
    <location>
        <begin position="158"/>
        <end position="219"/>
    </location>
</feature>
<dbReference type="Proteomes" id="UP000066480">
    <property type="component" value="Chromosome"/>
</dbReference>
<dbReference type="Gene3D" id="1.10.10.10">
    <property type="entry name" value="Winged helix-like DNA-binding domain superfamily/Winged helix DNA-binding domain"/>
    <property type="match status" value="1"/>
</dbReference>
<gene>
    <name evidence="6" type="ORF">VV02_00680</name>
</gene>
<keyword evidence="1" id="KW-0808">Transferase</keyword>
<protein>
    <recommendedName>
        <fullName evidence="5">ANTAR domain-containing protein</fullName>
    </recommendedName>
</protein>
<dbReference type="Pfam" id="PF03861">
    <property type="entry name" value="ANTAR"/>
    <property type="match status" value="1"/>
</dbReference>
<evidence type="ECO:0000313" key="6">
    <source>
        <dbReference type="EMBL" id="AKU14734.1"/>
    </source>
</evidence>
<dbReference type="AlphaFoldDB" id="A0A0K1JDG5"/>
<dbReference type="SUPFAM" id="SSF52172">
    <property type="entry name" value="CheY-like"/>
    <property type="match status" value="1"/>
</dbReference>
<accession>A0A0K1JDG5</accession>
<evidence type="ECO:0000256" key="2">
    <source>
        <dbReference type="ARBA" id="ARBA00022777"/>
    </source>
</evidence>
<name>A0A0K1JDG5_9MICO</name>
<dbReference type="PROSITE" id="PS50921">
    <property type="entry name" value="ANTAR"/>
    <property type="match status" value="1"/>
</dbReference>
<dbReference type="InterPro" id="IPR036388">
    <property type="entry name" value="WH-like_DNA-bd_sf"/>
</dbReference>
<sequence>MRPDFAEEFAAIAKDLHAAPTSTETAEQVVAYACEQLGADYGGITLIRRGGRLETVAPTDTLVERADALQIELGEGPCHDSAWEQETMASPDLVHDERWPQWAPKAAALGIASALGTQLTGIDGRRLGALNLFWREAHAFSRDDVAFAGIFARHAAIALHASQTEEGLQTALDARKLIGQAQGILMERYQLDQDKAFDVLRRFSQDHNLKLRDVAEHLVTRRELPTADG</sequence>
<dbReference type="InterPro" id="IPR003018">
    <property type="entry name" value="GAF"/>
</dbReference>
<keyword evidence="2" id="KW-0418">Kinase</keyword>
<keyword evidence="3" id="KW-0805">Transcription regulation</keyword>
<dbReference type="InterPro" id="IPR005561">
    <property type="entry name" value="ANTAR"/>
</dbReference>